<feature type="compositionally biased region" description="Basic and acidic residues" evidence="1">
    <location>
        <begin position="257"/>
        <end position="284"/>
    </location>
</feature>
<feature type="compositionally biased region" description="Acidic residues" evidence="1">
    <location>
        <begin position="244"/>
        <end position="256"/>
    </location>
</feature>
<dbReference type="SUPFAM" id="SSF52540">
    <property type="entry name" value="P-loop containing nucleoside triphosphate hydrolases"/>
    <property type="match status" value="1"/>
</dbReference>
<dbReference type="GO" id="GO:0003924">
    <property type="term" value="F:GTPase activity"/>
    <property type="evidence" value="ECO:0007669"/>
    <property type="project" value="InterPro"/>
</dbReference>
<feature type="compositionally biased region" description="Basic and acidic residues" evidence="1">
    <location>
        <begin position="121"/>
        <end position="139"/>
    </location>
</feature>
<sequence length="311" mass="36607">MGALVVFDLTNRKSFECVREWLEELEEKAPQNIVKVLVGNKADLSAEGKRAVPKEEAEKLAKEYEISYIETSARTGKHVRKAFIELTRQVVECVRELEMQCTYTPTPSPCHMDANRKKRRGDHDQEEKEEKALREGDKDLKDGVYTTSINHALSNGDLDVIQLADTSPVENRHGAYSLFSQAISFLPSSLQHLLLQKRRRRVVSTNRNIYHLFHFNEHPHSNALPFSLDQQESQEGRRRRKSQEDEEEREEKDDEETTRWKGEEREEEKEGERERRRKTEVERIRDYPYISRGMQFRRYAIDDQLDRCLDV</sequence>
<keyword evidence="3" id="KW-1185">Reference proteome</keyword>
<dbReference type="SMART" id="SM00175">
    <property type="entry name" value="RAB"/>
    <property type="match status" value="1"/>
</dbReference>
<reference evidence="2 3" key="1">
    <citation type="journal article" date="2017" name="Int. J. Parasitol.">
        <title>The genome of the protozoan parasite Cystoisospora suis and a reverse vaccinology approach to identify vaccine candidates.</title>
        <authorList>
            <person name="Palmieri N."/>
            <person name="Shrestha A."/>
            <person name="Ruttkowski B."/>
            <person name="Beck T."/>
            <person name="Vogl C."/>
            <person name="Tomley F."/>
            <person name="Blake D.P."/>
            <person name="Joachim A."/>
        </authorList>
    </citation>
    <scope>NUCLEOTIDE SEQUENCE [LARGE SCALE GENOMIC DNA]</scope>
    <source>
        <strain evidence="2 3">Wien I</strain>
    </source>
</reference>
<feature type="region of interest" description="Disordered" evidence="1">
    <location>
        <begin position="105"/>
        <end position="139"/>
    </location>
</feature>
<dbReference type="PRINTS" id="PR00449">
    <property type="entry name" value="RASTRNSFRMNG"/>
</dbReference>
<dbReference type="CDD" id="cd00154">
    <property type="entry name" value="Rab"/>
    <property type="match status" value="1"/>
</dbReference>
<dbReference type="SMART" id="SM00173">
    <property type="entry name" value="RAS"/>
    <property type="match status" value="1"/>
</dbReference>
<dbReference type="VEuPathDB" id="ToxoDB:CSUI_000735"/>
<dbReference type="RefSeq" id="XP_067927060.1">
    <property type="nucleotide sequence ID" value="XM_068060966.1"/>
</dbReference>
<dbReference type="PANTHER" id="PTHR47979">
    <property type="entry name" value="DRAB11-RELATED"/>
    <property type="match status" value="1"/>
</dbReference>
<name>A0A2C6LFH2_9APIC</name>
<dbReference type="Pfam" id="PF00071">
    <property type="entry name" value="Ras"/>
    <property type="match status" value="1"/>
</dbReference>
<dbReference type="OrthoDB" id="9989112at2759"/>
<dbReference type="PROSITE" id="PS51419">
    <property type="entry name" value="RAB"/>
    <property type="match status" value="1"/>
</dbReference>
<accession>A0A2C6LFH2</accession>
<proteinExistence type="predicted"/>
<dbReference type="PROSITE" id="PS51421">
    <property type="entry name" value="RAS"/>
    <property type="match status" value="1"/>
</dbReference>
<evidence type="ECO:0000313" key="3">
    <source>
        <dbReference type="Proteomes" id="UP000221165"/>
    </source>
</evidence>
<dbReference type="Proteomes" id="UP000221165">
    <property type="component" value="Unassembled WGS sequence"/>
</dbReference>
<feature type="region of interest" description="Disordered" evidence="1">
    <location>
        <begin position="220"/>
        <end position="284"/>
    </location>
</feature>
<dbReference type="InterPro" id="IPR027417">
    <property type="entry name" value="P-loop_NTPase"/>
</dbReference>
<evidence type="ECO:0000313" key="2">
    <source>
        <dbReference type="EMBL" id="PHJ25413.1"/>
    </source>
</evidence>
<dbReference type="EMBL" id="MIGC01000288">
    <property type="protein sequence ID" value="PHJ25413.1"/>
    <property type="molecule type" value="Genomic_DNA"/>
</dbReference>
<evidence type="ECO:0000256" key="1">
    <source>
        <dbReference type="SAM" id="MobiDB-lite"/>
    </source>
</evidence>
<comment type="caution">
    <text evidence="2">The sequence shown here is derived from an EMBL/GenBank/DDBJ whole genome shotgun (WGS) entry which is preliminary data.</text>
</comment>
<dbReference type="SMART" id="SM00174">
    <property type="entry name" value="RHO"/>
    <property type="match status" value="1"/>
</dbReference>
<protein>
    <submittedName>
        <fullName evidence="2">Ras-related protein rab2bv</fullName>
    </submittedName>
</protein>
<gene>
    <name evidence="2" type="ORF">CSUI_000735</name>
</gene>
<dbReference type="InterPro" id="IPR050209">
    <property type="entry name" value="Rab_GTPases_membrane_traffic"/>
</dbReference>
<dbReference type="GeneID" id="94424177"/>
<organism evidence="2 3">
    <name type="scientific">Cystoisospora suis</name>
    <dbReference type="NCBI Taxonomy" id="483139"/>
    <lineage>
        <taxon>Eukaryota</taxon>
        <taxon>Sar</taxon>
        <taxon>Alveolata</taxon>
        <taxon>Apicomplexa</taxon>
        <taxon>Conoidasida</taxon>
        <taxon>Coccidia</taxon>
        <taxon>Eucoccidiorida</taxon>
        <taxon>Eimeriorina</taxon>
        <taxon>Sarcocystidae</taxon>
        <taxon>Cystoisospora</taxon>
    </lineage>
</organism>
<dbReference type="Gene3D" id="3.40.50.300">
    <property type="entry name" value="P-loop containing nucleotide triphosphate hydrolases"/>
    <property type="match status" value="1"/>
</dbReference>
<dbReference type="InterPro" id="IPR001806">
    <property type="entry name" value="Small_GTPase"/>
</dbReference>
<dbReference type="AlphaFoldDB" id="A0A2C6LFH2"/>
<dbReference type="GO" id="GO:0005525">
    <property type="term" value="F:GTP binding"/>
    <property type="evidence" value="ECO:0007669"/>
    <property type="project" value="InterPro"/>
</dbReference>